<comment type="function">
    <text evidence="4 5">Cell division protein that is part of the divisome complex and is recruited early to the Z-ring. Probably stimulates Z-ring formation, perhaps through the cross-linking of FtsZ protofilaments. Its function overlaps with FtsA.</text>
</comment>
<dbReference type="InterPro" id="IPR023052">
    <property type="entry name" value="Cell_div_SepF"/>
</dbReference>
<dbReference type="Pfam" id="PF04472">
    <property type="entry name" value="SepF"/>
    <property type="match status" value="1"/>
</dbReference>
<evidence type="ECO:0000313" key="8">
    <source>
        <dbReference type="Proteomes" id="UP000769156"/>
    </source>
</evidence>
<feature type="compositionally biased region" description="Polar residues" evidence="6">
    <location>
        <begin position="86"/>
        <end position="103"/>
    </location>
</feature>
<reference evidence="7" key="1">
    <citation type="journal article" date="2021" name="PeerJ">
        <title>Extensive microbial diversity within the chicken gut microbiome revealed by metagenomics and culture.</title>
        <authorList>
            <person name="Gilroy R."/>
            <person name="Ravi A."/>
            <person name="Getino M."/>
            <person name="Pursley I."/>
            <person name="Horton D.L."/>
            <person name="Alikhan N.F."/>
            <person name="Baker D."/>
            <person name="Gharbi K."/>
            <person name="Hall N."/>
            <person name="Watson M."/>
            <person name="Adriaenssens E.M."/>
            <person name="Foster-Nyarko E."/>
            <person name="Jarju S."/>
            <person name="Secka A."/>
            <person name="Antonio M."/>
            <person name="Oren A."/>
            <person name="Chaudhuri R.R."/>
            <person name="La Ragione R."/>
            <person name="Hildebrand F."/>
            <person name="Pallen M.J."/>
        </authorList>
    </citation>
    <scope>NUCLEOTIDE SEQUENCE</scope>
    <source>
        <strain evidence="7">ChiSjej5B23-16112</strain>
    </source>
</reference>
<dbReference type="AlphaFoldDB" id="A0A921I1G9"/>
<comment type="caution">
    <text evidence="7">The sequence shown here is derived from an EMBL/GenBank/DDBJ whole genome shotgun (WGS) entry which is preliminary data.</text>
</comment>
<dbReference type="Proteomes" id="UP000769156">
    <property type="component" value="Unassembled WGS sequence"/>
</dbReference>
<feature type="compositionally biased region" description="Basic and acidic residues" evidence="6">
    <location>
        <begin position="51"/>
        <end position="60"/>
    </location>
</feature>
<accession>A0A921I1G9</accession>
<dbReference type="GO" id="GO:0043093">
    <property type="term" value="P:FtsZ-dependent cytokinesis"/>
    <property type="evidence" value="ECO:0007669"/>
    <property type="project" value="UniProtKB-UniRule"/>
</dbReference>
<evidence type="ECO:0000256" key="2">
    <source>
        <dbReference type="ARBA" id="ARBA00023210"/>
    </source>
</evidence>
<name>A0A921I1G9_9FIRM</name>
<dbReference type="GO" id="GO:0005737">
    <property type="term" value="C:cytoplasm"/>
    <property type="evidence" value="ECO:0007669"/>
    <property type="project" value="UniProtKB-SubCell"/>
</dbReference>
<evidence type="ECO:0000256" key="4">
    <source>
        <dbReference type="ARBA" id="ARBA00044936"/>
    </source>
</evidence>
<dbReference type="HAMAP" id="MF_01197">
    <property type="entry name" value="SepF"/>
    <property type="match status" value="1"/>
</dbReference>
<comment type="subcellular location">
    <subcellularLocation>
        <location evidence="5">Cytoplasm</location>
    </subcellularLocation>
    <text evidence="5">Localizes to the division site, in a FtsZ-dependent manner.</text>
</comment>
<dbReference type="EMBL" id="DYVY01000127">
    <property type="protein sequence ID" value="HJF94710.1"/>
    <property type="molecule type" value="Genomic_DNA"/>
</dbReference>
<reference evidence="7" key="2">
    <citation type="submission" date="2021-09" db="EMBL/GenBank/DDBJ databases">
        <authorList>
            <person name="Gilroy R."/>
        </authorList>
    </citation>
    <scope>NUCLEOTIDE SEQUENCE</scope>
    <source>
        <strain evidence="7">ChiSjej5B23-16112</strain>
    </source>
</reference>
<keyword evidence="3 5" id="KW-0131">Cell cycle</keyword>
<dbReference type="Gene3D" id="3.30.110.150">
    <property type="entry name" value="SepF-like protein"/>
    <property type="match status" value="1"/>
</dbReference>
<keyword evidence="2 5" id="KW-0717">Septation</keyword>
<keyword evidence="1 5" id="KW-0132">Cell division</keyword>
<dbReference type="RefSeq" id="WP_226394059.1">
    <property type="nucleotide sequence ID" value="NZ_CALKQL010000007.1"/>
</dbReference>
<comment type="subunit">
    <text evidence="5">Homodimer. Interacts with FtsZ.</text>
</comment>
<sequence>MGVLDKFLDIMKLSDDDDDYENDDFFDDDYDDDDYEDRSSKKSGILSKFNRGKDSGRDRDDGYDDYDDDYDERSARPSSSRASHQPAGSSKVTPMRQPSSRRQAPNMEVCVIKPSSVEDAREITETLLSGRTVILNLEGLDLEVAQRIIDFTSGATFAINGNLQKISNYIFLVTPTNVDISGDLQDLLGTSFDASSMRTRF</sequence>
<keyword evidence="5" id="KW-0963">Cytoplasm</keyword>
<comment type="similarity">
    <text evidence="5">Belongs to the SepF family.</text>
</comment>
<proteinExistence type="inferred from homology"/>
<organism evidence="7 8">
    <name type="scientific">Lachnoclostridium phocaeense</name>
    <dbReference type="NCBI Taxonomy" id="1871021"/>
    <lineage>
        <taxon>Bacteria</taxon>
        <taxon>Bacillati</taxon>
        <taxon>Bacillota</taxon>
        <taxon>Clostridia</taxon>
        <taxon>Lachnospirales</taxon>
        <taxon>Lachnospiraceae</taxon>
    </lineage>
</organism>
<evidence type="ECO:0000256" key="5">
    <source>
        <dbReference type="HAMAP-Rule" id="MF_01197"/>
    </source>
</evidence>
<evidence type="ECO:0000256" key="6">
    <source>
        <dbReference type="SAM" id="MobiDB-lite"/>
    </source>
</evidence>
<dbReference type="GO" id="GO:0000917">
    <property type="term" value="P:division septum assembly"/>
    <property type="evidence" value="ECO:0007669"/>
    <property type="project" value="UniProtKB-KW"/>
</dbReference>
<evidence type="ECO:0000256" key="1">
    <source>
        <dbReference type="ARBA" id="ARBA00022618"/>
    </source>
</evidence>
<feature type="region of interest" description="Disordered" evidence="6">
    <location>
        <begin position="13"/>
        <end position="107"/>
    </location>
</feature>
<dbReference type="PANTHER" id="PTHR35798">
    <property type="entry name" value="CELL DIVISION PROTEIN SEPF"/>
    <property type="match status" value="1"/>
</dbReference>
<dbReference type="InterPro" id="IPR038594">
    <property type="entry name" value="SepF-like_sf"/>
</dbReference>
<feature type="compositionally biased region" description="Acidic residues" evidence="6">
    <location>
        <begin position="15"/>
        <end position="36"/>
    </location>
</feature>
<feature type="compositionally biased region" description="Acidic residues" evidence="6">
    <location>
        <begin position="61"/>
        <end position="71"/>
    </location>
</feature>
<evidence type="ECO:0000313" key="7">
    <source>
        <dbReference type="EMBL" id="HJF94710.1"/>
    </source>
</evidence>
<dbReference type="PANTHER" id="PTHR35798:SF1">
    <property type="entry name" value="CELL DIVISION PROTEIN SEPF"/>
    <property type="match status" value="1"/>
</dbReference>
<gene>
    <name evidence="5" type="primary">sepF</name>
    <name evidence="7" type="ORF">K8V82_07945</name>
</gene>
<dbReference type="InterPro" id="IPR007561">
    <property type="entry name" value="Cell_div_SepF/SepF-rel"/>
</dbReference>
<protein>
    <recommendedName>
        <fullName evidence="5">Cell division protein SepF</fullName>
    </recommendedName>
</protein>
<evidence type="ECO:0000256" key="3">
    <source>
        <dbReference type="ARBA" id="ARBA00023306"/>
    </source>
</evidence>